<dbReference type="EMBL" id="CP115541">
    <property type="protein sequence ID" value="WNH52421.1"/>
    <property type="molecule type" value="Genomic_DNA"/>
</dbReference>
<evidence type="ECO:0000313" key="4">
    <source>
        <dbReference type="Proteomes" id="UP001302072"/>
    </source>
</evidence>
<keyword evidence="2" id="KW-0472">Membrane</keyword>
<evidence type="ECO:0000256" key="1">
    <source>
        <dbReference type="SAM" id="MobiDB-lite"/>
    </source>
</evidence>
<organism evidence="3 4">
    <name type="scientific">Stenotrophomonas oahuensis</name>
    <dbReference type="NCBI Taxonomy" id="3003271"/>
    <lineage>
        <taxon>Bacteria</taxon>
        <taxon>Pseudomonadati</taxon>
        <taxon>Pseudomonadota</taxon>
        <taxon>Gammaproteobacteria</taxon>
        <taxon>Lysobacterales</taxon>
        <taxon>Lysobacteraceae</taxon>
        <taxon>Stenotrophomonas</taxon>
    </lineage>
</organism>
<keyword evidence="2" id="KW-1133">Transmembrane helix</keyword>
<gene>
    <name evidence="3" type="ORF">PDM29_19195</name>
</gene>
<keyword evidence="2" id="KW-0812">Transmembrane</keyword>
<evidence type="ECO:0000256" key="2">
    <source>
        <dbReference type="SAM" id="Phobius"/>
    </source>
</evidence>
<feature type="compositionally biased region" description="Low complexity" evidence="1">
    <location>
        <begin position="29"/>
        <end position="40"/>
    </location>
</feature>
<feature type="compositionally biased region" description="Basic and acidic residues" evidence="1">
    <location>
        <begin position="41"/>
        <end position="52"/>
    </location>
</feature>
<sequence length="52" mass="5396">MTTFSVIAGLVTVAAVVFLVRHLSKRKTASASTAAPGSAGDPRDVPKQTEVR</sequence>
<reference evidence="3 4" key="1">
    <citation type="submission" date="2022-12" db="EMBL/GenBank/DDBJ databases">
        <title>Two new species, Stenotrophomonas aracearum and Stenotrophomonas oahuensis, isolated from Anthurium (Araceae family) in Hawaii.</title>
        <authorList>
            <person name="Chunag S.C."/>
            <person name="Dobhal S."/>
            <person name="Alvarez A."/>
            <person name="Arif M."/>
        </authorList>
    </citation>
    <scope>NUCLEOTIDE SEQUENCE [LARGE SCALE GENOMIC DNA]</scope>
    <source>
        <strain evidence="3 4">A5586</strain>
    </source>
</reference>
<feature type="region of interest" description="Disordered" evidence="1">
    <location>
        <begin position="25"/>
        <end position="52"/>
    </location>
</feature>
<accession>A0ABY9YNE7</accession>
<dbReference type="Proteomes" id="UP001302072">
    <property type="component" value="Chromosome"/>
</dbReference>
<keyword evidence="4" id="KW-1185">Reference proteome</keyword>
<name>A0ABY9YNE7_9GAMM</name>
<dbReference type="RefSeq" id="WP_311191620.1">
    <property type="nucleotide sequence ID" value="NZ_CP115541.1"/>
</dbReference>
<feature type="transmembrane region" description="Helical" evidence="2">
    <location>
        <begin position="6"/>
        <end position="23"/>
    </location>
</feature>
<proteinExistence type="predicted"/>
<protein>
    <submittedName>
        <fullName evidence="3">Uncharacterized protein</fullName>
    </submittedName>
</protein>
<evidence type="ECO:0000313" key="3">
    <source>
        <dbReference type="EMBL" id="WNH52421.1"/>
    </source>
</evidence>